<dbReference type="InterPro" id="IPR020845">
    <property type="entry name" value="AMP-binding_CS"/>
</dbReference>
<dbReference type="GO" id="GO:0006631">
    <property type="term" value="P:fatty acid metabolic process"/>
    <property type="evidence" value="ECO:0007669"/>
    <property type="project" value="TreeGrafter"/>
</dbReference>
<evidence type="ECO:0000313" key="7">
    <source>
        <dbReference type="Proteomes" id="UP000540412"/>
    </source>
</evidence>
<evidence type="ECO:0000313" key="6">
    <source>
        <dbReference type="EMBL" id="MBB5915144.1"/>
    </source>
</evidence>
<feature type="transmembrane region" description="Helical" evidence="3">
    <location>
        <begin position="253"/>
        <end position="276"/>
    </location>
</feature>
<evidence type="ECO:0000259" key="4">
    <source>
        <dbReference type="Pfam" id="PF00501"/>
    </source>
</evidence>
<dbReference type="GO" id="GO:0031956">
    <property type="term" value="F:medium-chain fatty acid-CoA ligase activity"/>
    <property type="evidence" value="ECO:0007669"/>
    <property type="project" value="TreeGrafter"/>
</dbReference>
<dbReference type="Pfam" id="PF00501">
    <property type="entry name" value="AMP-binding"/>
    <property type="match status" value="1"/>
</dbReference>
<reference evidence="6 7" key="1">
    <citation type="submission" date="2020-08" db="EMBL/GenBank/DDBJ databases">
        <title>Sequencing the genomes of 1000 actinobacteria strains.</title>
        <authorList>
            <person name="Klenk H.-P."/>
        </authorList>
    </citation>
    <scope>NUCLEOTIDE SEQUENCE [LARGE SCALE GENOMIC DNA]</scope>
    <source>
        <strain evidence="6 7">DSM 43582</strain>
    </source>
</reference>
<feature type="domain" description="AMP-binding enzyme C-terminal" evidence="5">
    <location>
        <begin position="469"/>
        <end position="543"/>
    </location>
</feature>
<accession>A0A7W9PFB9</accession>
<dbReference type="PANTHER" id="PTHR43201:SF5">
    <property type="entry name" value="MEDIUM-CHAIN ACYL-COA LIGASE ACSF2, MITOCHONDRIAL"/>
    <property type="match status" value="1"/>
</dbReference>
<dbReference type="RefSeq" id="WP_040746783.1">
    <property type="nucleotide sequence ID" value="NZ_JACHIT010000001.1"/>
</dbReference>
<dbReference type="EMBL" id="JACHIT010000001">
    <property type="protein sequence ID" value="MBB5915144.1"/>
    <property type="molecule type" value="Genomic_DNA"/>
</dbReference>
<evidence type="ECO:0000256" key="3">
    <source>
        <dbReference type="SAM" id="Phobius"/>
    </source>
</evidence>
<dbReference type="Proteomes" id="UP000540412">
    <property type="component" value="Unassembled WGS sequence"/>
</dbReference>
<evidence type="ECO:0000256" key="1">
    <source>
        <dbReference type="ARBA" id="ARBA00006432"/>
    </source>
</evidence>
<feature type="domain" description="AMP-dependent synthetase/ligase" evidence="4">
    <location>
        <begin position="51"/>
        <end position="420"/>
    </location>
</feature>
<dbReference type="InterPro" id="IPR045851">
    <property type="entry name" value="AMP-bd_C_sf"/>
</dbReference>
<keyword evidence="2 6" id="KW-0436">Ligase</keyword>
<keyword evidence="3" id="KW-1133">Transmembrane helix</keyword>
<sequence length="559" mass="58566">MKTPVILETAVAVGAALTESRLLRPVGPGPAVRIARAIVGNSANMPLLLAVSAARWPDRTALVDDLGELTYTELATYADAIAGGLHHELATTTGDSVAIMCRNSRYAVAGVFGVMSTGADALLLNTDFHPEVLQKSLARQEIRAILCDEEFASTVRAAGYTGPLVYCFDEATTAPGLAARGETTAAPASSTHTVSEWVRRDYAPLGRMPVGRLVLLTSGTTGTPKGVPRRPELSMVGGTAAAIIRRTRLRTGAVIAAGIPMFHGFGLGIVLLGIALGGKLVLRRRFDAEAASAAVAAHRVEMFAGVPVMLQRLLAVPGEVRRGHDLSSLRVVLSGAAPLSPALAQRFTAEFGELLYNGYGSSEVGIGTLATPADLRSAPGTVGRPVTGVEIRVLDDTGSELPPGRVGRIFVGGGLGFTGYSGGGDKTRVGGLISSGDLGRLDIRGRLFLVGREDDMIVSGGENVYPQSVENVLAAHPSLADAAVIGVPDDEFGQRLAAFAVPARNQQPTAEGLREYLRDKVSRHERPRDITLVPEIPRNPTGKIDRKALRTLTHPSGAA</sequence>
<dbReference type="InterPro" id="IPR042099">
    <property type="entry name" value="ANL_N_sf"/>
</dbReference>
<dbReference type="InterPro" id="IPR000873">
    <property type="entry name" value="AMP-dep_synth/lig_dom"/>
</dbReference>
<comment type="similarity">
    <text evidence="1">Belongs to the ATP-dependent AMP-binding enzyme family.</text>
</comment>
<dbReference type="SUPFAM" id="SSF56801">
    <property type="entry name" value="Acetyl-CoA synthetase-like"/>
    <property type="match status" value="1"/>
</dbReference>
<dbReference type="Pfam" id="PF13193">
    <property type="entry name" value="AMP-binding_C"/>
    <property type="match status" value="1"/>
</dbReference>
<dbReference type="AlphaFoldDB" id="A0A7W9PFB9"/>
<keyword evidence="3" id="KW-0812">Transmembrane</keyword>
<evidence type="ECO:0000259" key="5">
    <source>
        <dbReference type="Pfam" id="PF13193"/>
    </source>
</evidence>
<dbReference type="Gene3D" id="3.30.300.30">
    <property type="match status" value="1"/>
</dbReference>
<protein>
    <submittedName>
        <fullName evidence="6">Acyl-CoA synthetase (AMP-forming)/AMP-acid ligase II</fullName>
    </submittedName>
</protein>
<dbReference type="Gene3D" id="3.40.50.12780">
    <property type="entry name" value="N-terminal domain of ligase-like"/>
    <property type="match status" value="1"/>
</dbReference>
<keyword evidence="7" id="KW-1185">Reference proteome</keyword>
<name>A0A7W9PFB9_9NOCA</name>
<gene>
    <name evidence="6" type="ORF">BJY24_004011</name>
</gene>
<dbReference type="PROSITE" id="PS00455">
    <property type="entry name" value="AMP_BINDING"/>
    <property type="match status" value="1"/>
</dbReference>
<proteinExistence type="inferred from homology"/>
<evidence type="ECO:0000256" key="2">
    <source>
        <dbReference type="ARBA" id="ARBA00022598"/>
    </source>
</evidence>
<dbReference type="InterPro" id="IPR025110">
    <property type="entry name" value="AMP-bd_C"/>
</dbReference>
<comment type="caution">
    <text evidence="6">The sequence shown here is derived from an EMBL/GenBank/DDBJ whole genome shotgun (WGS) entry which is preliminary data.</text>
</comment>
<dbReference type="PANTHER" id="PTHR43201">
    <property type="entry name" value="ACYL-COA SYNTHETASE"/>
    <property type="match status" value="1"/>
</dbReference>
<keyword evidence="3" id="KW-0472">Membrane</keyword>
<organism evidence="6 7">
    <name type="scientific">Nocardia transvalensis</name>
    <dbReference type="NCBI Taxonomy" id="37333"/>
    <lineage>
        <taxon>Bacteria</taxon>
        <taxon>Bacillati</taxon>
        <taxon>Actinomycetota</taxon>
        <taxon>Actinomycetes</taxon>
        <taxon>Mycobacteriales</taxon>
        <taxon>Nocardiaceae</taxon>
        <taxon>Nocardia</taxon>
    </lineage>
</organism>